<dbReference type="PANTHER" id="PTHR11712">
    <property type="entry name" value="POLYKETIDE SYNTHASE-RELATED"/>
    <property type="match status" value="1"/>
</dbReference>
<dbReference type="FunFam" id="3.40.47.10:FF:000009">
    <property type="entry name" value="3-oxoacyl-[acyl-carrier-protein] synthase 2"/>
    <property type="match status" value="1"/>
</dbReference>
<proteinExistence type="inferred from homology"/>
<evidence type="ECO:0000313" key="19">
    <source>
        <dbReference type="Proteomes" id="UP000520814"/>
    </source>
</evidence>
<comment type="caution">
    <text evidence="18">The sequence shown here is derived from an EMBL/GenBank/DDBJ whole genome shotgun (WGS) entry which is preliminary data.</text>
</comment>
<evidence type="ECO:0000256" key="16">
    <source>
        <dbReference type="RuleBase" id="RU003694"/>
    </source>
</evidence>
<dbReference type="Pfam" id="PF02801">
    <property type="entry name" value="Ketoacyl-synt_C"/>
    <property type="match status" value="1"/>
</dbReference>
<protein>
    <recommendedName>
        <fullName evidence="4 14">3-oxoacyl-[acyl-carrier-protein] synthase 2</fullName>
        <ecNumber evidence="3 14">2.3.1.179</ecNumber>
    </recommendedName>
</protein>
<dbReference type="InterPro" id="IPR020841">
    <property type="entry name" value="PKS_Beta-ketoAc_synthase_dom"/>
</dbReference>
<keyword evidence="5 14" id="KW-0444">Lipid biosynthesis</keyword>
<evidence type="ECO:0000259" key="17">
    <source>
        <dbReference type="PROSITE" id="PS52004"/>
    </source>
</evidence>
<dbReference type="InterPro" id="IPR016039">
    <property type="entry name" value="Thiolase-like"/>
</dbReference>
<evidence type="ECO:0000256" key="13">
    <source>
        <dbReference type="ARBA" id="ARBA00047659"/>
    </source>
</evidence>
<evidence type="ECO:0000256" key="10">
    <source>
        <dbReference type="ARBA" id="ARBA00023315"/>
    </source>
</evidence>
<dbReference type="UniPathway" id="UPA00094"/>
<dbReference type="InterPro" id="IPR014030">
    <property type="entry name" value="Ketoacyl_synth_N"/>
</dbReference>
<dbReference type="EMBL" id="JACHGW010000002">
    <property type="protein sequence ID" value="MBB6050479.1"/>
    <property type="molecule type" value="Genomic_DNA"/>
</dbReference>
<evidence type="ECO:0000256" key="9">
    <source>
        <dbReference type="ARBA" id="ARBA00023160"/>
    </source>
</evidence>
<dbReference type="GO" id="GO:0004315">
    <property type="term" value="F:3-oxoacyl-[acyl-carrier-protein] synthase activity"/>
    <property type="evidence" value="ECO:0007669"/>
    <property type="project" value="UniProtKB-UniRule"/>
</dbReference>
<dbReference type="AlphaFoldDB" id="A0A7W9W5H7"/>
<dbReference type="InterPro" id="IPR018201">
    <property type="entry name" value="Ketoacyl_synth_AS"/>
</dbReference>
<reference evidence="18 19" key="1">
    <citation type="submission" date="2020-08" db="EMBL/GenBank/DDBJ databases">
        <title>Genomic Encyclopedia of Type Strains, Phase IV (KMG-IV): sequencing the most valuable type-strain genomes for metagenomic binning, comparative biology and taxonomic classification.</title>
        <authorList>
            <person name="Goeker M."/>
        </authorList>
    </citation>
    <scope>NUCLEOTIDE SEQUENCE [LARGE SCALE GENOMIC DNA]</scope>
    <source>
        <strain evidence="18 19">DSM 23562</strain>
    </source>
</reference>
<keyword evidence="8" id="KW-0443">Lipid metabolism</keyword>
<dbReference type="PIRSF" id="PIRSF000447">
    <property type="entry name" value="KAS_II"/>
    <property type="match status" value="1"/>
</dbReference>
<dbReference type="NCBIfam" id="TIGR03150">
    <property type="entry name" value="fabF"/>
    <property type="match status" value="1"/>
</dbReference>
<name>A0A7W9W5H7_ARMRO</name>
<dbReference type="SUPFAM" id="SSF53901">
    <property type="entry name" value="Thiolase-like"/>
    <property type="match status" value="2"/>
</dbReference>
<dbReference type="Proteomes" id="UP000520814">
    <property type="component" value="Unassembled WGS sequence"/>
</dbReference>
<keyword evidence="10 14" id="KW-0012">Acyltransferase</keyword>
<comment type="function">
    <text evidence="11 14">Involved in the type II fatty acid elongation cycle. Catalyzes the elongation of a wide range of acyl-ACP by the addition of two carbons from malonyl-ACP to an acyl acceptor. Can efficiently catalyze the conversion of palmitoleoyl-ACP (cis-hexadec-9-enoyl-ACP) to cis-vaccenoyl-ACP (cis-octadec-11-enoyl-ACP), an essential step in the thermal regulation of fatty acid composition.</text>
</comment>
<dbReference type="EC" id="2.3.1.179" evidence="3 14"/>
<dbReference type="CDD" id="cd00834">
    <property type="entry name" value="KAS_I_II"/>
    <property type="match status" value="1"/>
</dbReference>
<sequence>MTPLGIGKDAYWQNLTAGVCGVGPITLFDTEGFDVKIAAEVKGFDPTAYVTSKEARRMDRFVQFAVAASLMALEDAGLSVTEQNAERVGVVIGSGIGGLQTLEDQVRILVEKGPSRVSPFLVPMMIGNMASGHVSILTGAKGPNSCTTTACASSAHALGDSLEILRRGAADVMITGGAEAGVVPVSIAGFSNMKAMASNFNDNPTAASRPFDANRSGFVIGEGAGIMILETLEHAEARGAHIYAELVGYGMTGDAYHMSSPPPDGNGVARAVSYALKNAGIEPEQVQHVNAHATSTPLGDKAEVAALRSVFGDHFDSLAVCATKSMTGHLLGGAGGIEAAATVLSIAESLVPPTINYETPDPDCIVDCVPGVARKMNVDVAVCNNFGFGGHNAVLVFKKV</sequence>
<dbReference type="PROSITE" id="PS52004">
    <property type="entry name" value="KS3_2"/>
    <property type="match status" value="1"/>
</dbReference>
<evidence type="ECO:0000256" key="11">
    <source>
        <dbReference type="ARBA" id="ARBA00024006"/>
    </source>
</evidence>
<dbReference type="InterPro" id="IPR014031">
    <property type="entry name" value="Ketoacyl_synth_C"/>
</dbReference>
<evidence type="ECO:0000256" key="7">
    <source>
        <dbReference type="ARBA" id="ARBA00022832"/>
    </source>
</evidence>
<dbReference type="InterPro" id="IPR000794">
    <property type="entry name" value="Beta-ketoacyl_synthase"/>
</dbReference>
<dbReference type="PANTHER" id="PTHR11712:SF336">
    <property type="entry name" value="3-OXOACYL-[ACYL-CARRIER-PROTEIN] SYNTHASE, MITOCHONDRIAL"/>
    <property type="match status" value="1"/>
</dbReference>
<evidence type="ECO:0000313" key="18">
    <source>
        <dbReference type="EMBL" id="MBB6050479.1"/>
    </source>
</evidence>
<keyword evidence="9 14" id="KW-0275">Fatty acid biosynthesis</keyword>
<evidence type="ECO:0000256" key="1">
    <source>
        <dbReference type="ARBA" id="ARBA00005194"/>
    </source>
</evidence>
<evidence type="ECO:0000256" key="5">
    <source>
        <dbReference type="ARBA" id="ARBA00022516"/>
    </source>
</evidence>
<evidence type="ECO:0000256" key="12">
    <source>
        <dbReference type="ARBA" id="ARBA00047318"/>
    </source>
</evidence>
<evidence type="ECO:0000256" key="6">
    <source>
        <dbReference type="ARBA" id="ARBA00022679"/>
    </source>
</evidence>
<dbReference type="Pfam" id="PF00109">
    <property type="entry name" value="ketoacyl-synt"/>
    <property type="match status" value="1"/>
</dbReference>
<feature type="domain" description="Ketosynthase family 3 (KS3)" evidence="17">
    <location>
        <begin position="1"/>
        <end position="399"/>
    </location>
</feature>
<dbReference type="InterPro" id="IPR017568">
    <property type="entry name" value="3-oxoacyl-ACP_synth-2"/>
</dbReference>
<dbReference type="GO" id="GO:0005829">
    <property type="term" value="C:cytosol"/>
    <property type="evidence" value="ECO:0007669"/>
    <property type="project" value="TreeGrafter"/>
</dbReference>
<organism evidence="18 19">
    <name type="scientific">Armatimonas rosea</name>
    <dbReference type="NCBI Taxonomy" id="685828"/>
    <lineage>
        <taxon>Bacteria</taxon>
        <taxon>Bacillati</taxon>
        <taxon>Armatimonadota</taxon>
        <taxon>Armatimonadia</taxon>
        <taxon>Armatimonadales</taxon>
        <taxon>Armatimonadaceae</taxon>
        <taxon>Armatimonas</taxon>
    </lineage>
</organism>
<comment type="pathway">
    <text evidence="1 14">Lipid metabolism; fatty acid biosynthesis.</text>
</comment>
<dbReference type="NCBIfam" id="NF005589">
    <property type="entry name" value="PRK07314.1"/>
    <property type="match status" value="1"/>
</dbReference>
<keyword evidence="19" id="KW-1185">Reference proteome</keyword>
<dbReference type="Gene3D" id="3.40.47.10">
    <property type="match status" value="1"/>
</dbReference>
<accession>A0A7W9W5H7</accession>
<dbReference type="PROSITE" id="PS00606">
    <property type="entry name" value="KS3_1"/>
    <property type="match status" value="1"/>
</dbReference>
<evidence type="ECO:0000256" key="15">
    <source>
        <dbReference type="PIRSR" id="PIRSR000447-1"/>
    </source>
</evidence>
<dbReference type="SMART" id="SM00825">
    <property type="entry name" value="PKS_KS"/>
    <property type="match status" value="1"/>
</dbReference>
<comment type="similarity">
    <text evidence="2 14 16">Belongs to the thiolase-like superfamily. Beta-ketoacyl-ACP synthases family.</text>
</comment>
<feature type="active site" description="For beta-ketoacyl synthase activity" evidence="15">
    <location>
        <position position="151"/>
    </location>
</feature>
<evidence type="ECO:0000256" key="3">
    <source>
        <dbReference type="ARBA" id="ARBA00012356"/>
    </source>
</evidence>
<comment type="catalytic activity">
    <reaction evidence="13 14">
        <text>a fatty acyl-[ACP] + malonyl-[ACP] + H(+) = a 3-oxoacyl-[ACP] + holo-[ACP] + CO2</text>
        <dbReference type="Rhea" id="RHEA:22836"/>
        <dbReference type="Rhea" id="RHEA-COMP:9623"/>
        <dbReference type="Rhea" id="RHEA-COMP:9685"/>
        <dbReference type="Rhea" id="RHEA-COMP:9916"/>
        <dbReference type="Rhea" id="RHEA-COMP:14125"/>
        <dbReference type="ChEBI" id="CHEBI:15378"/>
        <dbReference type="ChEBI" id="CHEBI:16526"/>
        <dbReference type="ChEBI" id="CHEBI:64479"/>
        <dbReference type="ChEBI" id="CHEBI:78449"/>
        <dbReference type="ChEBI" id="CHEBI:78776"/>
        <dbReference type="ChEBI" id="CHEBI:138651"/>
    </reaction>
</comment>
<keyword evidence="7" id="KW-0276">Fatty acid metabolism</keyword>
<dbReference type="GO" id="GO:0006633">
    <property type="term" value="P:fatty acid biosynthetic process"/>
    <property type="evidence" value="ECO:0007669"/>
    <property type="project" value="UniProtKB-UniRule"/>
</dbReference>
<comment type="catalytic activity">
    <reaction evidence="12 14">
        <text>(9Z)-hexadecenoyl-[ACP] + malonyl-[ACP] + H(+) = 3-oxo-(11Z)-octadecenoyl-[ACP] + holo-[ACP] + CO2</text>
        <dbReference type="Rhea" id="RHEA:55040"/>
        <dbReference type="Rhea" id="RHEA-COMP:9623"/>
        <dbReference type="Rhea" id="RHEA-COMP:9685"/>
        <dbReference type="Rhea" id="RHEA-COMP:10800"/>
        <dbReference type="Rhea" id="RHEA-COMP:14074"/>
        <dbReference type="ChEBI" id="CHEBI:15378"/>
        <dbReference type="ChEBI" id="CHEBI:16526"/>
        <dbReference type="ChEBI" id="CHEBI:64479"/>
        <dbReference type="ChEBI" id="CHEBI:78449"/>
        <dbReference type="ChEBI" id="CHEBI:83989"/>
        <dbReference type="ChEBI" id="CHEBI:138538"/>
        <dbReference type="EC" id="2.3.1.179"/>
    </reaction>
</comment>
<evidence type="ECO:0000256" key="4">
    <source>
        <dbReference type="ARBA" id="ARBA00014657"/>
    </source>
</evidence>
<keyword evidence="6 14" id="KW-0808">Transferase</keyword>
<evidence type="ECO:0000256" key="2">
    <source>
        <dbReference type="ARBA" id="ARBA00008467"/>
    </source>
</evidence>
<gene>
    <name evidence="18" type="ORF">HNQ39_002270</name>
</gene>
<evidence type="ECO:0000256" key="14">
    <source>
        <dbReference type="PIRNR" id="PIRNR000447"/>
    </source>
</evidence>
<evidence type="ECO:0000256" key="8">
    <source>
        <dbReference type="ARBA" id="ARBA00023098"/>
    </source>
</evidence>